<dbReference type="Proteomes" id="UP001165342">
    <property type="component" value="Unassembled WGS sequence"/>
</dbReference>
<sequence length="298" mass="32746">MKKLFQRLFTPVAAMLALGSAGQASAKGAVAHPAMWSVSDADTTVYLFGTIHLLPSNYQWRTTKFDQAVSGSQQLMVETIVDQNNPQEMLQALTGLAFSPNLPPITERVPPEKRADLEAAIAKSGIPRASFDKMETWAAAFMLLGNQFKDMGLKVGEGVEIILRDSFTSQGKSVGQLETNREQLSFFDALPETAQRALLEGSIEEPKNMSKDFASMLGAWARGDVNEIAETFNRDLAVSPELKDALLKRRNANWSRWVEQRMATPGSVMVAVGAGHLAGRDSVVEMLKKSGYRVRRVQ</sequence>
<feature type="signal peptide" evidence="1">
    <location>
        <begin position="1"/>
        <end position="26"/>
    </location>
</feature>
<dbReference type="RefSeq" id="WP_249829975.1">
    <property type="nucleotide sequence ID" value="NZ_JAMGBE010000001.1"/>
</dbReference>
<protein>
    <submittedName>
        <fullName evidence="2">TraB/GumN family protein</fullName>
    </submittedName>
</protein>
<keyword evidence="3" id="KW-1185">Reference proteome</keyword>
<comment type="caution">
    <text evidence="2">The sequence shown here is derived from an EMBL/GenBank/DDBJ whole genome shotgun (WGS) entry which is preliminary data.</text>
</comment>
<dbReference type="InterPro" id="IPR047111">
    <property type="entry name" value="YbaP-like"/>
</dbReference>
<dbReference type="PANTHER" id="PTHR40590">
    <property type="entry name" value="CYTOPLASMIC PROTEIN-RELATED"/>
    <property type="match status" value="1"/>
</dbReference>
<organism evidence="2 3">
    <name type="scientific">Sphingomonas hankyongi</name>
    <dbReference type="NCBI Taxonomy" id="2908209"/>
    <lineage>
        <taxon>Bacteria</taxon>
        <taxon>Pseudomonadati</taxon>
        <taxon>Pseudomonadota</taxon>
        <taxon>Alphaproteobacteria</taxon>
        <taxon>Sphingomonadales</taxon>
        <taxon>Sphingomonadaceae</taxon>
        <taxon>Sphingomonas</taxon>
    </lineage>
</organism>
<dbReference type="InterPro" id="IPR002816">
    <property type="entry name" value="TraB/PrgY/GumN_fam"/>
</dbReference>
<accession>A0ABT0RYE2</accession>
<dbReference type="PANTHER" id="PTHR40590:SF1">
    <property type="entry name" value="CYTOPLASMIC PROTEIN"/>
    <property type="match status" value="1"/>
</dbReference>
<proteinExistence type="predicted"/>
<reference evidence="2" key="1">
    <citation type="submission" date="2022-05" db="EMBL/GenBank/DDBJ databases">
        <authorList>
            <person name="Jo J.-H."/>
            <person name="Im W.-T."/>
        </authorList>
    </citation>
    <scope>NUCLEOTIDE SEQUENCE</scope>
    <source>
        <strain evidence="2">SE220</strain>
    </source>
</reference>
<feature type="chain" id="PRO_5045641477" evidence="1">
    <location>
        <begin position="27"/>
        <end position="298"/>
    </location>
</feature>
<dbReference type="CDD" id="cd14789">
    <property type="entry name" value="Tiki"/>
    <property type="match status" value="1"/>
</dbReference>
<dbReference type="EMBL" id="JAMGBE010000001">
    <property type="protein sequence ID" value="MCL6728464.1"/>
    <property type="molecule type" value="Genomic_DNA"/>
</dbReference>
<name>A0ABT0RYE2_9SPHN</name>
<evidence type="ECO:0000256" key="1">
    <source>
        <dbReference type="SAM" id="SignalP"/>
    </source>
</evidence>
<evidence type="ECO:0000313" key="2">
    <source>
        <dbReference type="EMBL" id="MCL6728464.1"/>
    </source>
</evidence>
<dbReference type="Pfam" id="PF01963">
    <property type="entry name" value="TraB_PrgY_gumN"/>
    <property type="match status" value="1"/>
</dbReference>
<gene>
    <name evidence="2" type="ORF">LZ538_00140</name>
</gene>
<keyword evidence="1" id="KW-0732">Signal</keyword>
<evidence type="ECO:0000313" key="3">
    <source>
        <dbReference type="Proteomes" id="UP001165342"/>
    </source>
</evidence>